<evidence type="ECO:0000259" key="16">
    <source>
        <dbReference type="PROSITE" id="PS01124"/>
    </source>
</evidence>
<keyword evidence="14" id="KW-0472">Membrane</keyword>
<dbReference type="SMART" id="SM00448">
    <property type="entry name" value="REC"/>
    <property type="match status" value="1"/>
</dbReference>
<keyword evidence="7" id="KW-0067">ATP-binding</keyword>
<dbReference type="CDD" id="cd06308">
    <property type="entry name" value="PBP1_sensor_kinase-like"/>
    <property type="match status" value="1"/>
</dbReference>
<dbReference type="InterPro" id="IPR011006">
    <property type="entry name" value="CheY-like_superfamily"/>
</dbReference>
<evidence type="ECO:0000256" key="6">
    <source>
        <dbReference type="ARBA" id="ARBA00022777"/>
    </source>
</evidence>
<dbReference type="SMART" id="SM00387">
    <property type="entry name" value="HATPase_c"/>
    <property type="match status" value="1"/>
</dbReference>
<evidence type="ECO:0000256" key="1">
    <source>
        <dbReference type="ARBA" id="ARBA00000085"/>
    </source>
</evidence>
<evidence type="ECO:0000313" key="20">
    <source>
        <dbReference type="Proteomes" id="UP000005475"/>
    </source>
</evidence>
<dbReference type="GO" id="GO:0043565">
    <property type="term" value="F:sequence-specific DNA binding"/>
    <property type="evidence" value="ECO:0007669"/>
    <property type="project" value="InterPro"/>
</dbReference>
<dbReference type="InterPro" id="IPR025997">
    <property type="entry name" value="SBP_2_dom"/>
</dbReference>
<dbReference type="GO" id="GO:0000155">
    <property type="term" value="F:phosphorelay sensor kinase activity"/>
    <property type="evidence" value="ECO:0007669"/>
    <property type="project" value="InterPro"/>
</dbReference>
<dbReference type="Gene3D" id="3.40.50.2300">
    <property type="match status" value="3"/>
</dbReference>
<dbReference type="FunFam" id="3.30.565.10:FF:000037">
    <property type="entry name" value="Hybrid sensor histidine kinase/response regulator"/>
    <property type="match status" value="1"/>
</dbReference>
<feature type="domain" description="Response regulatory" evidence="18">
    <location>
        <begin position="701"/>
        <end position="816"/>
    </location>
</feature>
<dbReference type="GO" id="GO:0003700">
    <property type="term" value="F:DNA-binding transcription factor activity"/>
    <property type="evidence" value="ECO:0007669"/>
    <property type="project" value="InterPro"/>
</dbReference>
<evidence type="ECO:0000256" key="13">
    <source>
        <dbReference type="SAM" id="MobiDB-lite"/>
    </source>
</evidence>
<dbReference type="Gene3D" id="6.10.250.850">
    <property type="match status" value="1"/>
</dbReference>
<dbReference type="InterPro" id="IPR003661">
    <property type="entry name" value="HisK_dim/P_dom"/>
</dbReference>
<name>A0AAN3D7Z1_BACO1</name>
<dbReference type="AlphaFoldDB" id="A0AAN3D7Z1"/>
<feature type="domain" description="HTH araC/xylS-type" evidence="16">
    <location>
        <begin position="846"/>
        <end position="945"/>
    </location>
</feature>
<dbReference type="CDD" id="cd14686">
    <property type="entry name" value="bZIP"/>
    <property type="match status" value="1"/>
</dbReference>
<dbReference type="Proteomes" id="UP000005475">
    <property type="component" value="Unassembled WGS sequence"/>
</dbReference>
<feature type="modified residue" description="4-aspartylphosphate" evidence="12">
    <location>
        <position position="749"/>
    </location>
</feature>
<dbReference type="SUPFAM" id="SSF52172">
    <property type="entry name" value="CheY-like"/>
    <property type="match status" value="1"/>
</dbReference>
<dbReference type="PROSITE" id="PS00041">
    <property type="entry name" value="HTH_ARAC_FAMILY_1"/>
    <property type="match status" value="1"/>
</dbReference>
<dbReference type="FunFam" id="1.10.10.60:FF:000284">
    <property type="entry name" value="Two-component system sensor histidine kinase/response regulator"/>
    <property type="match status" value="1"/>
</dbReference>
<dbReference type="PANTHER" id="PTHR43547">
    <property type="entry name" value="TWO-COMPONENT HISTIDINE KINASE"/>
    <property type="match status" value="1"/>
</dbReference>
<keyword evidence="14" id="KW-1133">Transmembrane helix</keyword>
<organism evidence="19 20">
    <name type="scientific">Bacteroides ovatus (strain ATCC 8483 / DSM 1896 / JCM 5824 / BCRC 10623 / CCUG 4943 / NCTC 11153)</name>
    <dbReference type="NCBI Taxonomy" id="411476"/>
    <lineage>
        <taxon>Bacteria</taxon>
        <taxon>Pseudomonadati</taxon>
        <taxon>Bacteroidota</taxon>
        <taxon>Bacteroidia</taxon>
        <taxon>Bacteroidales</taxon>
        <taxon>Bacteroidaceae</taxon>
        <taxon>Bacteroides</taxon>
    </lineage>
</organism>
<dbReference type="SUPFAM" id="SSF58100">
    <property type="entry name" value="Bacterial hemolysins"/>
    <property type="match status" value="1"/>
</dbReference>
<evidence type="ECO:0000256" key="3">
    <source>
        <dbReference type="ARBA" id="ARBA00022553"/>
    </source>
</evidence>
<keyword evidence="15" id="KW-0732">Signal</keyword>
<dbReference type="PANTHER" id="PTHR43547:SF2">
    <property type="entry name" value="HYBRID SIGNAL TRANSDUCTION HISTIDINE KINASE C"/>
    <property type="match status" value="1"/>
</dbReference>
<evidence type="ECO:0000313" key="19">
    <source>
        <dbReference type="EMBL" id="EDO10115.1"/>
    </source>
</evidence>
<comment type="caution">
    <text evidence="19">The sequence shown here is derived from an EMBL/GenBank/DDBJ whole genome shotgun (WGS) entry which is preliminary data.</text>
</comment>
<evidence type="ECO:0000256" key="14">
    <source>
        <dbReference type="SAM" id="Phobius"/>
    </source>
</evidence>
<keyword evidence="10" id="KW-0238">DNA-binding</keyword>
<dbReference type="SUPFAM" id="SSF55874">
    <property type="entry name" value="ATPase domain of HSP90 chaperone/DNA topoisomerase II/histidine kinase"/>
    <property type="match status" value="1"/>
</dbReference>
<evidence type="ECO:0000256" key="7">
    <source>
        <dbReference type="ARBA" id="ARBA00022840"/>
    </source>
</evidence>
<accession>A0AAN3D7Z1</accession>
<keyword evidence="9" id="KW-0805">Transcription regulation</keyword>
<keyword evidence="5" id="KW-0547">Nucleotide-binding</keyword>
<dbReference type="InterPro" id="IPR028082">
    <property type="entry name" value="Peripla_BP_I"/>
</dbReference>
<dbReference type="PROSITE" id="PS51257">
    <property type="entry name" value="PROKAR_LIPOPROTEIN"/>
    <property type="match status" value="1"/>
</dbReference>
<proteinExistence type="predicted"/>
<evidence type="ECO:0000259" key="18">
    <source>
        <dbReference type="PROSITE" id="PS50110"/>
    </source>
</evidence>
<dbReference type="CDD" id="cd00082">
    <property type="entry name" value="HisKA"/>
    <property type="match status" value="1"/>
</dbReference>
<keyword evidence="3 12" id="KW-0597">Phosphoprotein</keyword>
<dbReference type="Gene3D" id="3.30.565.10">
    <property type="entry name" value="Histidine kinase-like ATPase, C-terminal domain"/>
    <property type="match status" value="1"/>
</dbReference>
<feature type="transmembrane region" description="Helical" evidence="14">
    <location>
        <begin position="342"/>
        <end position="362"/>
    </location>
</feature>
<evidence type="ECO:0000256" key="11">
    <source>
        <dbReference type="ARBA" id="ARBA00023163"/>
    </source>
</evidence>
<sequence length="947" mass="106489">MRMIRMMGYTKWIAVLLCLLGMTACRQDAPRFRIGVAQCSDDSWRHKMNDEILREAMFYDGVSVEIRSAADDNRKQAEDVHYFIDEGVDLLIISANEAAPMTPIVEEAYQKGIPVILVDRKILSDKYTAYIGADNYEIGRAVGNYIASSLKGKGNVVELTGLGGSTPAMERHQGFMAAISNFPDIKLIDKADAAWEREPAEVEMDSMLRRHPKIDAVYAHNDRIAPGAYQAAKKVGREKEMIFVGIDALPGKGNGLEMVLDSVLNATFIYPTNGDKVMQLAMNILEKKPYPRETVMNTAVVDRTNAHVMQLQTTHISELDQKIETLNGRIGGYLSRVATQQVVMYGGLVILLLVAGLLLVVYKSLRAKNRLNKELSEQKKQLEEQRDKLEEQRDQLEEQRDKLEEQRDQLIQLSHQLEEATHAKLVFFTNISHDFRTPLTLVADPVEHLLADHTLSGDQHRMLMLIQRNVNILLRLVNQILDFRKYENGKMEYTPVQIDVLSSFEGWNESFLAAARKKHIHFSFDNMPDTDYHTLADMEKLERIYFNLLSNAFKFTPENGKITVRLSSLTKEDTRWIRFTVANTGSMISAEHIRSIFDRFYKIDMHHAGSGIGLALVKAFVELHKGTISVESDEKQGTVFTVDLPVQTCETILAEDSLKSSISAVPLNPASPGSPASSDLNETLAAEEEELEKGYDSSNPSVLVIDDNADIRSYVRGLLHTDYTVIEAADGSEGIRKAMKYVPDLIISDVMMPGIDGIECCRRLKSELQTCHIPVILLTACSLDEQRIQGYDGGADSYISKPFSSQLLLARVRNLIDSHRRLKQFFGDGQTLAKEDVCDMDKDFVEKFKALIEAKMGDSNLNVEDLGKDMGLSRVQLYRKIKSLTNYSPNELLRIARLKKAASLLASSDMTVAEIGYEVGFSSPSYFTKCYREQFGESPTDLLKRKG</sequence>
<evidence type="ECO:0000256" key="10">
    <source>
        <dbReference type="ARBA" id="ARBA00023125"/>
    </source>
</evidence>
<dbReference type="FunFam" id="3.40.50.2300:FF:000138">
    <property type="entry name" value="Two-component system sensor histidine kinase/response regulator"/>
    <property type="match status" value="1"/>
</dbReference>
<evidence type="ECO:0000256" key="4">
    <source>
        <dbReference type="ARBA" id="ARBA00022679"/>
    </source>
</evidence>
<dbReference type="InterPro" id="IPR005467">
    <property type="entry name" value="His_kinase_dom"/>
</dbReference>
<evidence type="ECO:0000256" key="5">
    <source>
        <dbReference type="ARBA" id="ARBA00022741"/>
    </source>
</evidence>
<dbReference type="InterPro" id="IPR003594">
    <property type="entry name" value="HATPase_dom"/>
</dbReference>
<feature type="region of interest" description="Disordered" evidence="13">
    <location>
        <begin position="665"/>
        <end position="697"/>
    </location>
</feature>
<dbReference type="InterPro" id="IPR009057">
    <property type="entry name" value="Homeodomain-like_sf"/>
</dbReference>
<keyword evidence="4" id="KW-0808">Transferase</keyword>
<dbReference type="PRINTS" id="PR00344">
    <property type="entry name" value="BCTRLSENSOR"/>
</dbReference>
<dbReference type="InterPro" id="IPR018060">
    <property type="entry name" value="HTH_AraC"/>
</dbReference>
<keyword evidence="8" id="KW-0902">Two-component regulatory system</keyword>
<dbReference type="InterPro" id="IPR004358">
    <property type="entry name" value="Sig_transdc_His_kin-like_C"/>
</dbReference>
<evidence type="ECO:0000256" key="2">
    <source>
        <dbReference type="ARBA" id="ARBA00012438"/>
    </source>
</evidence>
<evidence type="ECO:0000256" key="15">
    <source>
        <dbReference type="SAM" id="SignalP"/>
    </source>
</evidence>
<comment type="catalytic activity">
    <reaction evidence="1">
        <text>ATP + protein L-histidine = ADP + protein N-phospho-L-histidine.</text>
        <dbReference type="EC" id="2.7.13.3"/>
    </reaction>
</comment>
<dbReference type="PROSITE" id="PS50110">
    <property type="entry name" value="RESPONSE_REGULATORY"/>
    <property type="match status" value="1"/>
</dbReference>
<dbReference type="Gene3D" id="1.10.287.130">
    <property type="match status" value="1"/>
</dbReference>
<dbReference type="SUPFAM" id="SSF53822">
    <property type="entry name" value="Periplasmic binding protein-like I"/>
    <property type="match status" value="1"/>
</dbReference>
<keyword evidence="6 19" id="KW-0418">Kinase</keyword>
<evidence type="ECO:0000256" key="12">
    <source>
        <dbReference type="PROSITE-ProRule" id="PRU00169"/>
    </source>
</evidence>
<dbReference type="EC" id="2.7.13.3" evidence="2"/>
<gene>
    <name evidence="19" type="ORF">BACOVA_04496</name>
</gene>
<keyword evidence="14" id="KW-0812">Transmembrane</keyword>
<dbReference type="SUPFAM" id="SSF46689">
    <property type="entry name" value="Homeodomain-like"/>
    <property type="match status" value="1"/>
</dbReference>
<dbReference type="Pfam" id="PF00512">
    <property type="entry name" value="HisKA"/>
    <property type="match status" value="1"/>
</dbReference>
<dbReference type="PROSITE" id="PS01124">
    <property type="entry name" value="HTH_ARAC_FAMILY_2"/>
    <property type="match status" value="1"/>
</dbReference>
<dbReference type="EMBL" id="AAXF02000053">
    <property type="protein sequence ID" value="EDO10115.1"/>
    <property type="molecule type" value="Genomic_DNA"/>
</dbReference>
<reference evidence="19 20" key="1">
    <citation type="submission" date="2007-03" db="EMBL/GenBank/DDBJ databases">
        <authorList>
            <person name="Fulton L."/>
            <person name="Clifton S."/>
            <person name="Fulton B."/>
            <person name="Xu J."/>
            <person name="Minx P."/>
            <person name="Pepin K.H."/>
            <person name="Johnson M."/>
            <person name="Thiruvilangam P."/>
            <person name="Bhonagiri V."/>
            <person name="Nash W.E."/>
            <person name="Mardis E.R."/>
            <person name="Wilson R.K."/>
        </authorList>
    </citation>
    <scope>NUCLEOTIDE SEQUENCE [LARGE SCALE GENOMIC DNA]</scope>
    <source>
        <strain evidence="20">ATCC 8483 / DSM 1896 / JCM 5824 / BCRC 10623 / CCUG 4943 / NCTC 11153</strain>
    </source>
</reference>
<dbReference type="SUPFAM" id="SSF47384">
    <property type="entry name" value="Homodimeric domain of signal transducing histidine kinase"/>
    <property type="match status" value="1"/>
</dbReference>
<keyword evidence="11" id="KW-0804">Transcription</keyword>
<dbReference type="Pfam" id="PF13407">
    <property type="entry name" value="Peripla_BP_4"/>
    <property type="match status" value="1"/>
</dbReference>
<dbReference type="Pfam" id="PF02518">
    <property type="entry name" value="HATPase_c"/>
    <property type="match status" value="1"/>
</dbReference>
<dbReference type="PROSITE" id="PS50109">
    <property type="entry name" value="HIS_KIN"/>
    <property type="match status" value="1"/>
</dbReference>
<dbReference type="Gene3D" id="1.10.10.60">
    <property type="entry name" value="Homeodomain-like"/>
    <property type="match status" value="1"/>
</dbReference>
<evidence type="ECO:0000256" key="9">
    <source>
        <dbReference type="ARBA" id="ARBA00023015"/>
    </source>
</evidence>
<dbReference type="SMART" id="SM00342">
    <property type="entry name" value="HTH_ARAC"/>
    <property type="match status" value="1"/>
</dbReference>
<feature type="domain" description="Histidine kinase" evidence="17">
    <location>
        <begin position="430"/>
        <end position="648"/>
    </location>
</feature>
<dbReference type="GO" id="GO:0005524">
    <property type="term" value="F:ATP binding"/>
    <property type="evidence" value="ECO:0007669"/>
    <property type="project" value="UniProtKB-KW"/>
</dbReference>
<dbReference type="InterPro" id="IPR018062">
    <property type="entry name" value="HTH_AraC-typ_CS"/>
</dbReference>
<dbReference type="FunFam" id="1.10.287.130:FF:000034">
    <property type="entry name" value="Two-component system sensor histidine kinase/response regulator"/>
    <property type="match status" value="1"/>
</dbReference>
<evidence type="ECO:0000259" key="17">
    <source>
        <dbReference type="PROSITE" id="PS50109"/>
    </source>
</evidence>
<reference evidence="20" key="2">
    <citation type="submission" date="2007-04" db="EMBL/GenBank/DDBJ databases">
        <title>Draft genome sequence of Bacteroides ovatus (ATCC 8483).</title>
        <authorList>
            <person name="Sudarsanam P."/>
            <person name="Ley R."/>
            <person name="Guruge J."/>
            <person name="Turnbaugh P.J."/>
            <person name="Mahowald M."/>
            <person name="Liep D."/>
            <person name="Gordon J."/>
        </authorList>
    </citation>
    <scope>NUCLEOTIDE SEQUENCE [LARGE SCALE GENOMIC DNA]</scope>
    <source>
        <strain evidence="20">ATCC 8483 / DSM 1896 / JCM 5824 / BCRC 10623 / CCUG 4943 / NCTC 11153</strain>
    </source>
</reference>
<dbReference type="SMART" id="SM00388">
    <property type="entry name" value="HisKA"/>
    <property type="match status" value="1"/>
</dbReference>
<feature type="region of interest" description="Disordered" evidence="13">
    <location>
        <begin position="377"/>
        <end position="401"/>
    </location>
</feature>
<dbReference type="Pfam" id="PF12833">
    <property type="entry name" value="HTH_18"/>
    <property type="match status" value="1"/>
</dbReference>
<protein>
    <recommendedName>
        <fullName evidence="2">histidine kinase</fullName>
        <ecNumber evidence="2">2.7.13.3</ecNumber>
    </recommendedName>
</protein>
<dbReference type="Pfam" id="PF00072">
    <property type="entry name" value="Response_reg"/>
    <property type="match status" value="1"/>
</dbReference>
<evidence type="ECO:0000256" key="8">
    <source>
        <dbReference type="ARBA" id="ARBA00023012"/>
    </source>
</evidence>
<feature type="signal peptide" evidence="15">
    <location>
        <begin position="1"/>
        <end position="26"/>
    </location>
</feature>
<feature type="chain" id="PRO_5042970151" description="histidine kinase" evidence="15">
    <location>
        <begin position="27"/>
        <end position="947"/>
    </location>
</feature>
<dbReference type="InterPro" id="IPR036890">
    <property type="entry name" value="HATPase_C_sf"/>
</dbReference>
<dbReference type="InterPro" id="IPR001789">
    <property type="entry name" value="Sig_transdc_resp-reg_receiver"/>
</dbReference>
<dbReference type="InterPro" id="IPR036097">
    <property type="entry name" value="HisK_dim/P_sf"/>
</dbReference>